<reference evidence="1 2" key="1">
    <citation type="journal article" date="2020" name="Appl. Environ. Microbiol.">
        <title>Genomic Characteristics of a Novel Species of Ammonia-Oxidizing Archaea from the Jiulong River Estuary.</title>
        <authorList>
            <person name="Zou D."/>
            <person name="Wan R."/>
            <person name="Han L."/>
            <person name="Xu M.N."/>
            <person name="Liu Y."/>
            <person name="Liu H."/>
            <person name="Kao S.J."/>
            <person name="Li M."/>
        </authorList>
    </citation>
    <scope>NUCLEOTIDE SEQUENCE [LARGE SCALE GENOMIC DNA]</scope>
    <source>
        <strain evidence="1">W2bin3</strain>
    </source>
</reference>
<proteinExistence type="predicted"/>
<organism evidence="1 2">
    <name type="scientific">Candidatus Nitrosomaritimum aestuariumsis</name>
    <dbReference type="NCBI Taxonomy" id="3342354"/>
    <lineage>
        <taxon>Archaea</taxon>
        <taxon>Nitrososphaerota</taxon>
        <taxon>Nitrososphaeria</taxon>
        <taxon>Nitrosopumilales</taxon>
        <taxon>Nitrosopumilaceae</taxon>
        <taxon>Candidatus Nitrosomaritimum</taxon>
    </lineage>
</organism>
<gene>
    <name evidence="1" type="ORF">H2B05_08890</name>
</gene>
<dbReference type="Proteomes" id="UP000526786">
    <property type="component" value="Unassembled WGS sequence"/>
</dbReference>
<sequence length="273" mass="31429">GSSSSGGSGGNQGGGGSRSAILAPNVIMYNACSEELDGIMRIVTYNQKDRDLRVQLSFKDFSKWAINVSDEVSYQKYIEDPNEKYEYSVFDARFPTDLEKVWVGLHDTKNKKRFLHHLVEFESNSCMGSELPLPLKDPEASLLRPFEPLEIPEPEVVEPTAFEIMVSFEGRLAQQTFSLITEHKPVFQKFEDPNSLTYIPMPWNESWNAEKQCFEVGERNRHHCSFVDKFGNQIATAQEKFAEITWSEPVRQNFDEKKYYDKIYRGAIWLVED</sequence>
<dbReference type="EMBL" id="JACENC010000344">
    <property type="protein sequence ID" value="MBA4455032.1"/>
    <property type="molecule type" value="Genomic_DNA"/>
</dbReference>
<protein>
    <submittedName>
        <fullName evidence="1">Uncharacterized protein</fullName>
    </submittedName>
</protein>
<name>A0AC60W667_9ARCH</name>
<evidence type="ECO:0000313" key="1">
    <source>
        <dbReference type="EMBL" id="MBA4455032.1"/>
    </source>
</evidence>
<comment type="caution">
    <text evidence="1">The sequence shown here is derived from an EMBL/GenBank/DDBJ whole genome shotgun (WGS) entry which is preliminary data.</text>
</comment>
<accession>A0AC60W667</accession>
<feature type="non-terminal residue" evidence="1">
    <location>
        <position position="1"/>
    </location>
</feature>
<evidence type="ECO:0000313" key="2">
    <source>
        <dbReference type="Proteomes" id="UP000526786"/>
    </source>
</evidence>